<keyword evidence="2" id="KW-1185">Reference proteome</keyword>
<dbReference type="Proteomes" id="UP001215280">
    <property type="component" value="Unassembled WGS sequence"/>
</dbReference>
<dbReference type="EMBL" id="JARJLG010000128">
    <property type="protein sequence ID" value="KAJ7740228.1"/>
    <property type="molecule type" value="Genomic_DNA"/>
</dbReference>
<protein>
    <recommendedName>
        <fullName evidence="3">BTB domain-containing protein</fullName>
    </recommendedName>
</protein>
<dbReference type="AlphaFoldDB" id="A0AAD7ICU5"/>
<gene>
    <name evidence="1" type="ORF">DFH07DRAFT_982778</name>
</gene>
<sequence length="346" mass="39034">MDPCNELQPEGQAAPIQDEKYFFADGDCMFLADGVIFKLHKLLLSRDTESMFRGMFSIPQGSLTQAMALDPILVDDTQDEFRALCWAVYALPTEIQLENQPGADLARLVAVAAMSHKYTLPSFETWALDMIIFHCQPGKDYLDTCSQDMLRRIFEAADKGGRQDLCTLVGKRWLPRLKTGELQLRHALDFGEMHRRREFLADVYYQQVVDMQSFAPTMGRSPATDISQSNLTPEQLHRLLVGYCSISLTWHRFRGSTVPPNAGCSNKSRHRAMLVDLLVQDPDGPLDVLRALQDAKARATASFECRCRESYIEDLISKFALSIPDHFLLGDDEESLESTVDTEVEG</sequence>
<name>A0AAD7ICU5_9AGAR</name>
<organism evidence="1 2">
    <name type="scientific">Mycena maculata</name>
    <dbReference type="NCBI Taxonomy" id="230809"/>
    <lineage>
        <taxon>Eukaryota</taxon>
        <taxon>Fungi</taxon>
        <taxon>Dikarya</taxon>
        <taxon>Basidiomycota</taxon>
        <taxon>Agaricomycotina</taxon>
        <taxon>Agaricomycetes</taxon>
        <taxon>Agaricomycetidae</taxon>
        <taxon>Agaricales</taxon>
        <taxon>Marasmiineae</taxon>
        <taxon>Mycenaceae</taxon>
        <taxon>Mycena</taxon>
    </lineage>
</organism>
<reference evidence="1" key="1">
    <citation type="submission" date="2023-03" db="EMBL/GenBank/DDBJ databases">
        <title>Massive genome expansion in bonnet fungi (Mycena s.s.) driven by repeated elements and novel gene families across ecological guilds.</title>
        <authorList>
            <consortium name="Lawrence Berkeley National Laboratory"/>
            <person name="Harder C.B."/>
            <person name="Miyauchi S."/>
            <person name="Viragh M."/>
            <person name="Kuo A."/>
            <person name="Thoen E."/>
            <person name="Andreopoulos B."/>
            <person name="Lu D."/>
            <person name="Skrede I."/>
            <person name="Drula E."/>
            <person name="Henrissat B."/>
            <person name="Morin E."/>
            <person name="Kohler A."/>
            <person name="Barry K."/>
            <person name="LaButti K."/>
            <person name="Morin E."/>
            <person name="Salamov A."/>
            <person name="Lipzen A."/>
            <person name="Mereny Z."/>
            <person name="Hegedus B."/>
            <person name="Baldrian P."/>
            <person name="Stursova M."/>
            <person name="Weitz H."/>
            <person name="Taylor A."/>
            <person name="Grigoriev I.V."/>
            <person name="Nagy L.G."/>
            <person name="Martin F."/>
            <person name="Kauserud H."/>
        </authorList>
    </citation>
    <scope>NUCLEOTIDE SEQUENCE</scope>
    <source>
        <strain evidence="1">CBHHK188m</strain>
    </source>
</reference>
<evidence type="ECO:0000313" key="1">
    <source>
        <dbReference type="EMBL" id="KAJ7740228.1"/>
    </source>
</evidence>
<proteinExistence type="predicted"/>
<accession>A0AAD7ICU5</accession>
<evidence type="ECO:0008006" key="3">
    <source>
        <dbReference type="Google" id="ProtNLM"/>
    </source>
</evidence>
<comment type="caution">
    <text evidence="1">The sequence shown here is derived from an EMBL/GenBank/DDBJ whole genome shotgun (WGS) entry which is preliminary data.</text>
</comment>
<evidence type="ECO:0000313" key="2">
    <source>
        <dbReference type="Proteomes" id="UP001215280"/>
    </source>
</evidence>